<proteinExistence type="predicted"/>
<name>A0ABP9SSC7_9ACTN</name>
<comment type="caution">
    <text evidence="1">The sequence shown here is derived from an EMBL/GenBank/DDBJ whole genome shotgun (WGS) entry which is preliminary data.</text>
</comment>
<reference evidence="2" key="1">
    <citation type="journal article" date="2019" name="Int. J. Syst. Evol. Microbiol.">
        <title>The Global Catalogue of Microorganisms (GCM) 10K type strain sequencing project: providing services to taxonomists for standard genome sequencing and annotation.</title>
        <authorList>
            <consortium name="The Broad Institute Genomics Platform"/>
            <consortium name="The Broad Institute Genome Sequencing Center for Infectious Disease"/>
            <person name="Wu L."/>
            <person name="Ma J."/>
        </authorList>
    </citation>
    <scope>NUCLEOTIDE SEQUENCE [LARGE SCALE GENOMIC DNA]</scope>
    <source>
        <strain evidence="2">JCM 18304</strain>
    </source>
</reference>
<sequence length="71" mass="6892">MTVCAPAAGGSVAGPAGGGIVRPCTPGLLRATGYGSRCACAAACMIAVIWELVSRPAFPKATVAASTVLTN</sequence>
<dbReference type="EMBL" id="BAABJQ010000055">
    <property type="protein sequence ID" value="GAA5201842.1"/>
    <property type="molecule type" value="Genomic_DNA"/>
</dbReference>
<accession>A0ABP9SSC7</accession>
<organism evidence="1 2">
    <name type="scientific">Rugosimonospora acidiphila</name>
    <dbReference type="NCBI Taxonomy" id="556531"/>
    <lineage>
        <taxon>Bacteria</taxon>
        <taxon>Bacillati</taxon>
        <taxon>Actinomycetota</taxon>
        <taxon>Actinomycetes</taxon>
        <taxon>Micromonosporales</taxon>
        <taxon>Micromonosporaceae</taxon>
        <taxon>Rugosimonospora</taxon>
    </lineage>
</organism>
<gene>
    <name evidence="1" type="ORF">GCM10023322_82560</name>
</gene>
<protein>
    <submittedName>
        <fullName evidence="1">Uncharacterized protein</fullName>
    </submittedName>
</protein>
<dbReference type="Proteomes" id="UP001501570">
    <property type="component" value="Unassembled WGS sequence"/>
</dbReference>
<evidence type="ECO:0000313" key="1">
    <source>
        <dbReference type="EMBL" id="GAA5201842.1"/>
    </source>
</evidence>
<evidence type="ECO:0000313" key="2">
    <source>
        <dbReference type="Proteomes" id="UP001501570"/>
    </source>
</evidence>
<keyword evidence="2" id="KW-1185">Reference proteome</keyword>